<evidence type="ECO:0000256" key="1">
    <source>
        <dbReference type="SAM" id="MobiDB-lite"/>
    </source>
</evidence>
<protein>
    <submittedName>
        <fullName evidence="2">Uncharacterized protein</fullName>
    </submittedName>
</protein>
<feature type="compositionally biased region" description="Low complexity" evidence="1">
    <location>
        <begin position="237"/>
        <end position="251"/>
    </location>
</feature>
<evidence type="ECO:0000313" key="2">
    <source>
        <dbReference type="EMBL" id="CAI0438534.1"/>
    </source>
</evidence>
<feature type="region of interest" description="Disordered" evidence="1">
    <location>
        <begin position="149"/>
        <end position="289"/>
    </location>
</feature>
<gene>
    <name evidence="2" type="ORF">LITE_LOCUS25837</name>
</gene>
<feature type="compositionally biased region" description="Basic and acidic residues" evidence="1">
    <location>
        <begin position="195"/>
        <end position="213"/>
    </location>
</feature>
<keyword evidence="3" id="KW-1185">Reference proteome</keyword>
<dbReference type="EMBL" id="CAMGYJ010000006">
    <property type="protein sequence ID" value="CAI0438534.1"/>
    <property type="molecule type" value="Genomic_DNA"/>
</dbReference>
<dbReference type="Proteomes" id="UP001154282">
    <property type="component" value="Unassembled WGS sequence"/>
</dbReference>
<reference evidence="2" key="1">
    <citation type="submission" date="2022-08" db="EMBL/GenBank/DDBJ databases">
        <authorList>
            <person name="Gutierrez-Valencia J."/>
        </authorList>
    </citation>
    <scope>NUCLEOTIDE SEQUENCE</scope>
</reference>
<feature type="compositionally biased region" description="Low complexity" evidence="1">
    <location>
        <begin position="158"/>
        <end position="170"/>
    </location>
</feature>
<sequence length="289" mass="32362">MRMGYNLLIITEERAVLQRVLLADQGMSRNKDQQKQSNGMLVLIAFWILGQSTNPCLCYRANIDLKLYGMGKWRSPVIRRDNPIRALFLYRDQIDQQTEDQVQSLTNIHSQCTTALDSFSSDEAMRTLQGIQAVCNRVLELIGETRHLQLRPTDEETTTTSTTYSRPPSTADRASQLNYEKPGPSSSASVKAKRSKNESSKRRGRSKDDDNKAEATTVTIVVHDVKNGVEDESQCMSSEESPANAEAAVASLKIDSNELLQPQDTESRPRSDTCTPNKKRKSENCNGET</sequence>
<name>A0AAV0LVF7_9ROSI</name>
<dbReference type="AlphaFoldDB" id="A0AAV0LVF7"/>
<proteinExistence type="predicted"/>
<evidence type="ECO:0000313" key="3">
    <source>
        <dbReference type="Proteomes" id="UP001154282"/>
    </source>
</evidence>
<organism evidence="2 3">
    <name type="scientific">Linum tenue</name>
    <dbReference type="NCBI Taxonomy" id="586396"/>
    <lineage>
        <taxon>Eukaryota</taxon>
        <taxon>Viridiplantae</taxon>
        <taxon>Streptophyta</taxon>
        <taxon>Embryophyta</taxon>
        <taxon>Tracheophyta</taxon>
        <taxon>Spermatophyta</taxon>
        <taxon>Magnoliopsida</taxon>
        <taxon>eudicotyledons</taxon>
        <taxon>Gunneridae</taxon>
        <taxon>Pentapetalae</taxon>
        <taxon>rosids</taxon>
        <taxon>fabids</taxon>
        <taxon>Malpighiales</taxon>
        <taxon>Linaceae</taxon>
        <taxon>Linum</taxon>
    </lineage>
</organism>
<accession>A0AAV0LVF7</accession>
<comment type="caution">
    <text evidence="2">The sequence shown here is derived from an EMBL/GenBank/DDBJ whole genome shotgun (WGS) entry which is preliminary data.</text>
</comment>